<dbReference type="Gene3D" id="1.10.10.10">
    <property type="entry name" value="Winged helix-like DNA-binding domain superfamily/Winged helix DNA-binding domain"/>
    <property type="match status" value="1"/>
</dbReference>
<dbReference type="PROSITE" id="PS51755">
    <property type="entry name" value="OMPR_PHOB"/>
    <property type="match status" value="1"/>
</dbReference>
<dbReference type="Pfam" id="PF13191">
    <property type="entry name" value="AAA_16"/>
    <property type="match status" value="1"/>
</dbReference>
<dbReference type="GO" id="GO:0006355">
    <property type="term" value="P:regulation of DNA-templated transcription"/>
    <property type="evidence" value="ECO:0007669"/>
    <property type="project" value="InterPro"/>
</dbReference>
<keyword evidence="4" id="KW-0804">Transcription</keyword>
<dbReference type="InterPro" id="IPR011990">
    <property type="entry name" value="TPR-like_helical_dom_sf"/>
</dbReference>
<sequence>MLTVELLGPLRVSVDGRPVELPAGRLRALLAVLAMSAGQAVPTDRLATAVWGADARGDPRANVRTNVKRLRRALDSAGELVAARPGGYLLAVDPDQVDALRFGRLLDEAAAEPDRVAERSRLAAALALWRGTPFDGVRSDWLEQATAPALQERYLAAVERRTDLDLASGARPDPTDLSELAERNPLRESLWARLLRVLEAAGRPAEALERYDAIRRRLADELGTDPSPEIRQVHADLLAGGTASGRHAVPRQLPAAVDGFAGRTAELAALDALLGRPDEARSGSPRIAVITGTAGVGKTTLALHWAHRVAERFPDGQLHVDLRGYDPAGRAAPAAAIRDLLDALRVPPHRIPDGGAAQAGLYRSLLAGRRMLVLLDNARCAEQVVPLLPGTPGCLVVVTSRDQLTGLVVTYGARPSTLDLLPPGEAAQLLAGRLGHDRIAAEPDAVTEIVHRCAGLPLALAIVAARAAIHPAHPLEALAGELRDALGALESAVDVRAIFSWSYETLSGQAARLFRLAAGLHPGPDCTIAVAASSAGVPVRRARAALAELTRANLLTEHATGRYSCHDLLRAYASELCAAHDPDRDAARRRIVDHYVHTADAAAQHLQFRAYAGNSTLGPPLPGVAVADVAGADEAIAWFTAERPALLACLALAADLGLDRHLCHLARALYVSLHRQGRWLERAEAQRAAVAAAHRLGDAAEETCAHRNLAVALADLGRFDEAHHHLDTALERSRHDLTGQAWTHYHRDLVHVIQGREAEALDAARRAHDLFDQVGDEVGQAIALTDLGWYHGRLGDHDLALELCEQALVLHQKLGNRPHEAHAWSCLAEVHLARGAPSCAVPCHLRALELFREVGDLYAEAGTLAHLGACEHVAGDRAAAHDHWRRAHGLLADHDPSTVDQIHAQLATAVDASTADAFRRAAC</sequence>
<keyword evidence="3 5" id="KW-0238">DNA-binding</keyword>
<name>A0A543FXV4_9PSEU</name>
<reference evidence="7 8" key="1">
    <citation type="submission" date="2019-06" db="EMBL/GenBank/DDBJ databases">
        <title>Sequencing the genomes of 1000 actinobacteria strains.</title>
        <authorList>
            <person name="Klenk H.-P."/>
        </authorList>
    </citation>
    <scope>NUCLEOTIDE SEQUENCE [LARGE SCALE GENOMIC DNA]</scope>
    <source>
        <strain evidence="7 8">DSM 45511</strain>
    </source>
</reference>
<feature type="domain" description="OmpR/PhoB-type" evidence="6">
    <location>
        <begin position="1"/>
        <end position="92"/>
    </location>
</feature>
<dbReference type="SMART" id="SM00028">
    <property type="entry name" value="TPR"/>
    <property type="match status" value="5"/>
</dbReference>
<dbReference type="InterPro" id="IPR036388">
    <property type="entry name" value="WH-like_DNA-bd_sf"/>
</dbReference>
<feature type="DNA-binding region" description="OmpR/PhoB-type" evidence="5">
    <location>
        <begin position="1"/>
        <end position="92"/>
    </location>
</feature>
<dbReference type="Pfam" id="PF13424">
    <property type="entry name" value="TPR_12"/>
    <property type="match status" value="1"/>
</dbReference>
<comment type="caution">
    <text evidence="7">The sequence shown here is derived from an EMBL/GenBank/DDBJ whole genome shotgun (WGS) entry which is preliminary data.</text>
</comment>
<accession>A0A543FXV4</accession>
<gene>
    <name evidence="7" type="ORF">FB388_5915</name>
</gene>
<dbReference type="InterPro" id="IPR016032">
    <property type="entry name" value="Sig_transdc_resp-reg_C-effctor"/>
</dbReference>
<protein>
    <submittedName>
        <fullName evidence="7">DNA-binding SARP family transcriptional activator</fullName>
    </submittedName>
</protein>
<dbReference type="Pfam" id="PF13374">
    <property type="entry name" value="TPR_10"/>
    <property type="match status" value="1"/>
</dbReference>
<dbReference type="Pfam" id="PF00486">
    <property type="entry name" value="Trans_reg_C"/>
    <property type="match status" value="1"/>
</dbReference>
<evidence type="ECO:0000256" key="4">
    <source>
        <dbReference type="ARBA" id="ARBA00023163"/>
    </source>
</evidence>
<proteinExistence type="inferred from homology"/>
<evidence type="ECO:0000256" key="5">
    <source>
        <dbReference type="PROSITE-ProRule" id="PRU01091"/>
    </source>
</evidence>
<dbReference type="Gene3D" id="1.25.40.10">
    <property type="entry name" value="Tetratricopeptide repeat domain"/>
    <property type="match status" value="2"/>
</dbReference>
<dbReference type="SUPFAM" id="SSF52540">
    <property type="entry name" value="P-loop containing nucleoside triphosphate hydrolases"/>
    <property type="match status" value="1"/>
</dbReference>
<evidence type="ECO:0000256" key="3">
    <source>
        <dbReference type="ARBA" id="ARBA00023125"/>
    </source>
</evidence>
<dbReference type="GO" id="GO:0000160">
    <property type="term" value="P:phosphorelay signal transduction system"/>
    <property type="evidence" value="ECO:0007669"/>
    <property type="project" value="InterPro"/>
</dbReference>
<dbReference type="InterPro" id="IPR051677">
    <property type="entry name" value="AfsR-DnrI-RedD_regulator"/>
</dbReference>
<dbReference type="SMART" id="SM00862">
    <property type="entry name" value="Trans_reg_C"/>
    <property type="match status" value="1"/>
</dbReference>
<dbReference type="PRINTS" id="PR00364">
    <property type="entry name" value="DISEASERSIST"/>
</dbReference>
<dbReference type="OrthoDB" id="4329304at2"/>
<dbReference type="CDD" id="cd15831">
    <property type="entry name" value="BTAD"/>
    <property type="match status" value="1"/>
</dbReference>
<dbReference type="SUPFAM" id="SSF48452">
    <property type="entry name" value="TPR-like"/>
    <property type="match status" value="2"/>
</dbReference>
<dbReference type="InterPro" id="IPR019734">
    <property type="entry name" value="TPR_rpt"/>
</dbReference>
<evidence type="ECO:0000313" key="7">
    <source>
        <dbReference type="EMBL" id="TQM38671.1"/>
    </source>
</evidence>
<dbReference type="CDD" id="cd00383">
    <property type="entry name" value="trans_reg_C"/>
    <property type="match status" value="1"/>
</dbReference>
<dbReference type="GO" id="GO:0003677">
    <property type="term" value="F:DNA binding"/>
    <property type="evidence" value="ECO:0007669"/>
    <property type="project" value="UniProtKB-UniRule"/>
</dbReference>
<keyword evidence="2" id="KW-0805">Transcription regulation</keyword>
<organism evidence="7 8">
    <name type="scientific">Pseudonocardia cypriaca</name>
    <dbReference type="NCBI Taxonomy" id="882449"/>
    <lineage>
        <taxon>Bacteria</taxon>
        <taxon>Bacillati</taxon>
        <taxon>Actinomycetota</taxon>
        <taxon>Actinomycetes</taxon>
        <taxon>Pseudonocardiales</taxon>
        <taxon>Pseudonocardiaceae</taxon>
        <taxon>Pseudonocardia</taxon>
    </lineage>
</organism>
<dbReference type="GO" id="GO:0043531">
    <property type="term" value="F:ADP binding"/>
    <property type="evidence" value="ECO:0007669"/>
    <property type="project" value="InterPro"/>
</dbReference>
<dbReference type="PANTHER" id="PTHR35807">
    <property type="entry name" value="TRANSCRIPTIONAL REGULATOR REDD-RELATED"/>
    <property type="match status" value="1"/>
</dbReference>
<dbReference type="InterPro" id="IPR001867">
    <property type="entry name" value="OmpR/PhoB-type_DNA-bd"/>
</dbReference>
<dbReference type="AlphaFoldDB" id="A0A543FXV4"/>
<dbReference type="PANTHER" id="PTHR35807:SF1">
    <property type="entry name" value="TRANSCRIPTIONAL REGULATOR REDD"/>
    <property type="match status" value="1"/>
</dbReference>
<evidence type="ECO:0000313" key="8">
    <source>
        <dbReference type="Proteomes" id="UP000319818"/>
    </source>
</evidence>
<evidence type="ECO:0000259" key="6">
    <source>
        <dbReference type="PROSITE" id="PS51755"/>
    </source>
</evidence>
<dbReference type="InterPro" id="IPR005158">
    <property type="entry name" value="BTAD"/>
</dbReference>
<dbReference type="Proteomes" id="UP000319818">
    <property type="component" value="Unassembled WGS sequence"/>
</dbReference>
<keyword evidence="8" id="KW-1185">Reference proteome</keyword>
<evidence type="ECO:0000256" key="1">
    <source>
        <dbReference type="ARBA" id="ARBA00005820"/>
    </source>
</evidence>
<dbReference type="RefSeq" id="WP_142105312.1">
    <property type="nucleotide sequence ID" value="NZ_VFPH01000002.1"/>
</dbReference>
<dbReference type="SMART" id="SM01043">
    <property type="entry name" value="BTAD"/>
    <property type="match status" value="1"/>
</dbReference>
<dbReference type="SUPFAM" id="SSF46894">
    <property type="entry name" value="C-terminal effector domain of the bipartite response regulators"/>
    <property type="match status" value="1"/>
</dbReference>
<dbReference type="InterPro" id="IPR027417">
    <property type="entry name" value="P-loop_NTPase"/>
</dbReference>
<dbReference type="Pfam" id="PF03704">
    <property type="entry name" value="BTAD"/>
    <property type="match status" value="1"/>
</dbReference>
<comment type="similarity">
    <text evidence="1">Belongs to the AfsR/DnrI/RedD regulatory family.</text>
</comment>
<dbReference type="EMBL" id="VFPH01000002">
    <property type="protein sequence ID" value="TQM38671.1"/>
    <property type="molecule type" value="Genomic_DNA"/>
</dbReference>
<dbReference type="InterPro" id="IPR041664">
    <property type="entry name" value="AAA_16"/>
</dbReference>
<evidence type="ECO:0000256" key="2">
    <source>
        <dbReference type="ARBA" id="ARBA00023015"/>
    </source>
</evidence>